<dbReference type="Pfam" id="PF09983">
    <property type="entry name" value="JetD_C"/>
    <property type="match status" value="1"/>
</dbReference>
<keyword evidence="5" id="KW-1185">Reference proteome</keyword>
<evidence type="ECO:0000313" key="4">
    <source>
        <dbReference type="Proteomes" id="UP000076878"/>
    </source>
</evidence>
<protein>
    <recommendedName>
        <fullName evidence="1">Wadjet protein JetD C-terminal domain-containing protein</fullName>
    </recommendedName>
</protein>
<dbReference type="EMBL" id="FNYT01000033">
    <property type="protein sequence ID" value="SEJ86859.1"/>
    <property type="molecule type" value="Genomic_DNA"/>
</dbReference>
<proteinExistence type="predicted"/>
<dbReference type="AlphaFoldDB" id="A0A143Z7C7"/>
<organism evidence="2 4">
    <name type="scientific">Trichococcus ilyis</name>
    <dbReference type="NCBI Taxonomy" id="640938"/>
    <lineage>
        <taxon>Bacteria</taxon>
        <taxon>Bacillati</taxon>
        <taxon>Bacillota</taxon>
        <taxon>Bacilli</taxon>
        <taxon>Lactobacillales</taxon>
        <taxon>Carnobacteriaceae</taxon>
        <taxon>Trichococcus</taxon>
    </lineage>
</organism>
<evidence type="ECO:0000259" key="1">
    <source>
        <dbReference type="Pfam" id="PF09983"/>
    </source>
</evidence>
<name>A0A143Z7C7_9LACT</name>
<feature type="domain" description="Wadjet protein JetD C-terminal" evidence="1">
    <location>
        <begin position="165"/>
        <end position="333"/>
    </location>
</feature>
<dbReference type="Proteomes" id="UP000076878">
    <property type="component" value="Unassembled WGS sequence"/>
</dbReference>
<dbReference type="STRING" id="640938.TR210_2803"/>
<evidence type="ECO:0000313" key="2">
    <source>
        <dbReference type="EMBL" id="CZR09793.1"/>
    </source>
</evidence>
<dbReference type="OrthoDB" id="9809365at2"/>
<dbReference type="EMBL" id="FJNB01000030">
    <property type="protein sequence ID" value="CZR09793.1"/>
    <property type="molecule type" value="Genomic_DNA"/>
</dbReference>
<accession>A0A143Z7C7</accession>
<reference evidence="2 4" key="1">
    <citation type="submission" date="2016-02" db="EMBL/GenBank/DDBJ databases">
        <authorList>
            <person name="Wen L."/>
            <person name="He K."/>
            <person name="Yang H."/>
        </authorList>
    </citation>
    <scope>NUCLEOTIDE SEQUENCE [LARGE SCALE GENOMIC DNA]</scope>
    <source>
        <strain evidence="2">Trichococcus_R210</strain>
    </source>
</reference>
<sequence length="336" mass="39019">MKKDIRVLGKKKITLSEIEKFYAMEDYTKLYDTVNKLIDDGIIAVVKSSNLNGKRPALRTAYRVLPIVEDNTELINELRYTMDMKLDTSYYLKNIASYKADRAEVMKLNAYFLHHGHKLNNRVSINERSFEIWGREKFLSREGGIKILKNLGLSEEYLNYYGTSVPLAYYSHSKKTPQKILILENKDTFFSMRKHLLEGNNAIFGTEIATLVYGGGKNIFKSFEDFGISVEPYIANADNAILYLGDLDYEGIYIYEWLKKEIGDAYALQPFMEGYTTMIDKYTGMDMPLPKTKAGQNRNISELFLREFDEEYRKVIVDILQRDEYIPQEILNIGDF</sequence>
<evidence type="ECO:0000313" key="3">
    <source>
        <dbReference type="EMBL" id="SEJ86859.1"/>
    </source>
</evidence>
<dbReference type="Proteomes" id="UP000199280">
    <property type="component" value="Unassembled WGS sequence"/>
</dbReference>
<gene>
    <name evidence="3" type="ORF">SAMN05216375_1337</name>
    <name evidence="2" type="ORF">TR210_2803</name>
</gene>
<evidence type="ECO:0000313" key="5">
    <source>
        <dbReference type="Proteomes" id="UP000199280"/>
    </source>
</evidence>
<reference evidence="3 5" key="2">
    <citation type="submission" date="2016-10" db="EMBL/GenBank/DDBJ databases">
        <authorList>
            <person name="Varghese N."/>
            <person name="Submissions S."/>
        </authorList>
    </citation>
    <scope>NUCLEOTIDE SEQUENCE [LARGE SCALE GENOMIC DNA]</scope>
    <source>
        <strain evidence="3 5">DSM 22150</strain>
    </source>
</reference>
<dbReference type="InterPro" id="IPR024534">
    <property type="entry name" value="JetD_C"/>
</dbReference>